<dbReference type="AlphaFoldDB" id="A0A3E3JZM1"/>
<dbReference type="Proteomes" id="UP000261080">
    <property type="component" value="Unassembled WGS sequence"/>
</dbReference>
<dbReference type="OrthoDB" id="9789350at2"/>
<dbReference type="EMBL" id="QVLX01000008">
    <property type="protein sequence ID" value="RGE85380.1"/>
    <property type="molecule type" value="Genomic_DNA"/>
</dbReference>
<evidence type="ECO:0000313" key="2">
    <source>
        <dbReference type="EMBL" id="RGE85380.1"/>
    </source>
</evidence>
<dbReference type="InterPro" id="IPR004175">
    <property type="entry name" value="RNA_CPDase"/>
</dbReference>
<dbReference type="RefSeq" id="WP_117493739.1">
    <property type="nucleotide sequence ID" value="NZ_CAUWLM010000004.1"/>
</dbReference>
<evidence type="ECO:0008006" key="4">
    <source>
        <dbReference type="Google" id="ProtNLM"/>
    </source>
</evidence>
<dbReference type="PANTHER" id="PTHR35561:SF1">
    <property type="entry name" value="RNA 2',3'-CYCLIC PHOSPHODIESTERASE"/>
    <property type="match status" value="1"/>
</dbReference>
<dbReference type="Gene3D" id="3.90.1140.10">
    <property type="entry name" value="Cyclic phosphodiesterase"/>
    <property type="match status" value="1"/>
</dbReference>
<dbReference type="SUPFAM" id="SSF55144">
    <property type="entry name" value="LigT-like"/>
    <property type="match status" value="1"/>
</dbReference>
<name>A0A3E3JZM1_9FIRM</name>
<keyword evidence="1" id="KW-0378">Hydrolase</keyword>
<sequence length="176" mass="20723">MGYWASFIALDLEKIEANKIVREMKDKLKKYNNIISWHNPNYLHLTLNYFDWLEETQIGIIEKLLTEVQNKIPDKILIKDEIICIGGNENKYVALEIDKKNLIPLKKDMDTLLIKHRIDYKIQEFRPHISLGRIKKGSLIKLKNIEQAIGVKGISLYESKEYSISIMSRCKQYNKK</sequence>
<dbReference type="GO" id="GO:0008664">
    <property type="term" value="F:RNA 2',3'-cyclic 3'-phosphodiesterase activity"/>
    <property type="evidence" value="ECO:0007669"/>
    <property type="project" value="InterPro"/>
</dbReference>
<evidence type="ECO:0000256" key="1">
    <source>
        <dbReference type="ARBA" id="ARBA00022801"/>
    </source>
</evidence>
<keyword evidence="3" id="KW-1185">Reference proteome</keyword>
<evidence type="ECO:0000313" key="3">
    <source>
        <dbReference type="Proteomes" id="UP000261080"/>
    </source>
</evidence>
<dbReference type="PANTHER" id="PTHR35561">
    <property type="entry name" value="RNA 2',3'-CYCLIC PHOSPHODIESTERASE"/>
    <property type="match status" value="1"/>
</dbReference>
<protein>
    <recommendedName>
        <fullName evidence="4">RNA 2',3'-cyclic phosphodiesterase</fullName>
    </recommendedName>
</protein>
<dbReference type="InterPro" id="IPR009097">
    <property type="entry name" value="Cyclic_Pdiesterase"/>
</dbReference>
<gene>
    <name evidence="2" type="ORF">DW016_12735</name>
</gene>
<comment type="caution">
    <text evidence="2">The sequence shown here is derived from an EMBL/GenBank/DDBJ whole genome shotgun (WGS) entry which is preliminary data.</text>
</comment>
<proteinExistence type="predicted"/>
<accession>A0A3E3JZM1</accession>
<dbReference type="GO" id="GO:0004113">
    <property type="term" value="F:2',3'-cyclic-nucleotide 3'-phosphodiesterase activity"/>
    <property type="evidence" value="ECO:0007669"/>
    <property type="project" value="InterPro"/>
</dbReference>
<organism evidence="2 3">
    <name type="scientific">Sellimonas intestinalis</name>
    <dbReference type="NCBI Taxonomy" id="1653434"/>
    <lineage>
        <taxon>Bacteria</taxon>
        <taxon>Bacillati</taxon>
        <taxon>Bacillota</taxon>
        <taxon>Clostridia</taxon>
        <taxon>Lachnospirales</taxon>
        <taxon>Lachnospiraceae</taxon>
        <taxon>Sellimonas</taxon>
    </lineage>
</organism>
<reference evidence="2 3" key="1">
    <citation type="submission" date="2018-08" db="EMBL/GenBank/DDBJ databases">
        <title>A genome reference for cultivated species of the human gut microbiota.</title>
        <authorList>
            <person name="Zou Y."/>
            <person name="Xue W."/>
            <person name="Luo G."/>
        </authorList>
    </citation>
    <scope>NUCLEOTIDE SEQUENCE [LARGE SCALE GENOMIC DNA]</scope>
    <source>
        <strain evidence="2 3">AF37-2AT</strain>
    </source>
</reference>